<reference evidence="2" key="2">
    <citation type="submission" date="2025-08" db="UniProtKB">
        <authorList>
            <consortium name="Ensembl"/>
        </authorList>
    </citation>
    <scope>IDENTIFICATION</scope>
</reference>
<keyword evidence="3" id="KW-1185">Reference proteome</keyword>
<evidence type="ECO:0000313" key="2">
    <source>
        <dbReference type="Ensembl" id="ENSMMDP00005054380.1"/>
    </source>
</evidence>
<dbReference type="AlphaFoldDB" id="A0A668AHP1"/>
<dbReference type="PANTHER" id="PTHR37404:SF1">
    <property type="entry name" value="HCG1796489"/>
    <property type="match status" value="1"/>
</dbReference>
<reference evidence="2" key="3">
    <citation type="submission" date="2025-09" db="UniProtKB">
        <authorList>
            <consortium name="Ensembl"/>
        </authorList>
    </citation>
    <scope>IDENTIFICATION</scope>
</reference>
<protein>
    <submittedName>
        <fullName evidence="2">Uncharacterized protein</fullName>
    </submittedName>
</protein>
<keyword evidence="1" id="KW-0812">Transmembrane</keyword>
<organism evidence="2 3">
    <name type="scientific">Myripristis murdjan</name>
    <name type="common">pinecone soldierfish</name>
    <dbReference type="NCBI Taxonomy" id="586833"/>
    <lineage>
        <taxon>Eukaryota</taxon>
        <taxon>Metazoa</taxon>
        <taxon>Chordata</taxon>
        <taxon>Craniata</taxon>
        <taxon>Vertebrata</taxon>
        <taxon>Euteleostomi</taxon>
        <taxon>Actinopterygii</taxon>
        <taxon>Neopterygii</taxon>
        <taxon>Teleostei</taxon>
        <taxon>Neoteleostei</taxon>
        <taxon>Acanthomorphata</taxon>
        <taxon>Holocentriformes</taxon>
        <taxon>Holocentridae</taxon>
        <taxon>Myripristis</taxon>
    </lineage>
</organism>
<dbReference type="PANTHER" id="PTHR37404">
    <property type="entry name" value="HCG1796489"/>
    <property type="match status" value="1"/>
</dbReference>
<feature type="transmembrane region" description="Helical" evidence="1">
    <location>
        <begin position="167"/>
        <end position="191"/>
    </location>
</feature>
<keyword evidence="1" id="KW-1133">Transmembrane helix</keyword>
<dbReference type="Proteomes" id="UP000472263">
    <property type="component" value="Chromosome 8"/>
</dbReference>
<dbReference type="Ensembl" id="ENSMMDT00005055428.1">
    <property type="protein sequence ID" value="ENSMMDP00005054380.1"/>
    <property type="gene ID" value="ENSMMDG00005024405.1"/>
</dbReference>
<accession>A0A668AHP1</accession>
<dbReference type="InParanoid" id="A0A668AHP1"/>
<keyword evidence="1" id="KW-0472">Membrane</keyword>
<name>A0A668AHP1_9TELE</name>
<dbReference type="InterPro" id="IPR053347">
    <property type="entry name" value="Axonemal_MT_stabilizer"/>
</dbReference>
<evidence type="ECO:0000256" key="1">
    <source>
        <dbReference type="SAM" id="Phobius"/>
    </source>
</evidence>
<proteinExistence type="predicted"/>
<evidence type="ECO:0000313" key="3">
    <source>
        <dbReference type="Proteomes" id="UP000472263"/>
    </source>
</evidence>
<sequence length="199" mass="21983">GEPSDACCADAPLPPVLQRRARVSSGGGPSRFVTTSGSAHSGALQAAWQTQTHYPKPPPHWSTHCLNDLAKRLRESPSLRVVSAPVSEAKHSYRGFPGLKASGRASDDTLLALYRQHEHMPRTVEPLISTSHADHRRFKRYVCVCVCVCMHVCWRGLWQWASTSRDALLILTLILAFPDAFLSDLVFVCLCPPMERVGQ</sequence>
<feature type="transmembrane region" description="Helical" evidence="1">
    <location>
        <begin position="141"/>
        <end position="161"/>
    </location>
</feature>
<reference evidence="2" key="1">
    <citation type="submission" date="2019-06" db="EMBL/GenBank/DDBJ databases">
        <authorList>
            <consortium name="Wellcome Sanger Institute Data Sharing"/>
        </authorList>
    </citation>
    <scope>NUCLEOTIDE SEQUENCE [LARGE SCALE GENOMIC DNA]</scope>
</reference>
<dbReference type="GeneTree" id="ENSGT00940000178247"/>